<proteinExistence type="predicted"/>
<keyword evidence="2" id="KW-1185">Reference proteome</keyword>
<organism evidence="1 2">
    <name type="scientific">Legionella parisiensis</name>
    <dbReference type="NCBI Taxonomy" id="45071"/>
    <lineage>
        <taxon>Bacteria</taxon>
        <taxon>Pseudomonadati</taxon>
        <taxon>Pseudomonadota</taxon>
        <taxon>Gammaproteobacteria</taxon>
        <taxon>Legionellales</taxon>
        <taxon>Legionellaceae</taxon>
        <taxon>Legionella</taxon>
    </lineage>
</organism>
<evidence type="ECO:0000313" key="2">
    <source>
        <dbReference type="Proteomes" id="UP000095229"/>
    </source>
</evidence>
<dbReference type="Pfam" id="PF14022">
    <property type="entry name" value="DUF4238"/>
    <property type="match status" value="1"/>
</dbReference>
<sequence>MTNKKASEVGFLHNLNSFVTTEGSLDHTIESALLSVHDNSSAIILRKIIDFGISSIDSKEKEDWCDFILALFLRHPYMMNEARNDIESSIKEFQKDLNATLIESVEYKHFYNNYHIENMKNEIKNQRSTLKSLLLELNWFLLDFESSTYDLLTGDMPVSIYNLNDKIITAFDDINDSSIFLTFPLST</sequence>
<dbReference type="AlphaFoldDB" id="A0A1E5JLF3"/>
<gene>
    <name evidence="1" type="ORF">lpari_03640</name>
</gene>
<evidence type="ECO:0000313" key="1">
    <source>
        <dbReference type="EMBL" id="OEH45386.1"/>
    </source>
</evidence>
<dbReference type="Proteomes" id="UP000095229">
    <property type="component" value="Unassembled WGS sequence"/>
</dbReference>
<dbReference type="InterPro" id="IPR025332">
    <property type="entry name" value="DUF4238"/>
</dbReference>
<name>A0A1E5JLF3_9GAMM</name>
<protein>
    <submittedName>
        <fullName evidence="1">Uncharacterized protein</fullName>
    </submittedName>
</protein>
<accession>A0A1E5JLF3</accession>
<dbReference type="PATRIC" id="fig|45071.7.peg.3911"/>
<dbReference type="EMBL" id="LSOG01000097">
    <property type="protein sequence ID" value="OEH45386.1"/>
    <property type="molecule type" value="Genomic_DNA"/>
</dbReference>
<reference evidence="1 2" key="1">
    <citation type="submission" date="2016-02" db="EMBL/GenBank/DDBJ databases">
        <title>Secondary metabolites in Legionella.</title>
        <authorList>
            <person name="Tobias N.J."/>
            <person name="Bode H.B."/>
        </authorList>
    </citation>
    <scope>NUCLEOTIDE SEQUENCE [LARGE SCALE GENOMIC DNA]</scope>
    <source>
        <strain evidence="1 2">DSM 19216</strain>
    </source>
</reference>
<comment type="caution">
    <text evidence="1">The sequence shown here is derived from an EMBL/GenBank/DDBJ whole genome shotgun (WGS) entry which is preliminary data.</text>
</comment>